<accession>A0A0R1VZZ5</accession>
<evidence type="ECO:0000256" key="2">
    <source>
        <dbReference type="ARBA" id="ARBA00022747"/>
    </source>
</evidence>
<comment type="caution">
    <text evidence="6">The sequence shown here is derived from an EMBL/GenBank/DDBJ whole genome shotgun (WGS) entry which is preliminary data.</text>
</comment>
<dbReference type="STRING" id="1423807.FD16_GL000934"/>
<protein>
    <submittedName>
        <fullName evidence="6">Type I restriction-modification system, specificity subunit</fullName>
    </submittedName>
</protein>
<dbReference type="eggNOG" id="COG0732">
    <property type="taxonomic scope" value="Bacteria"/>
</dbReference>
<evidence type="ECO:0000259" key="5">
    <source>
        <dbReference type="Pfam" id="PF01420"/>
    </source>
</evidence>
<dbReference type="Proteomes" id="UP000051820">
    <property type="component" value="Unassembled WGS sequence"/>
</dbReference>
<reference evidence="6 7" key="1">
    <citation type="journal article" date="2015" name="Genome Announc.">
        <title>Expanding the biotechnology potential of lactobacilli through comparative genomics of 213 strains and associated genera.</title>
        <authorList>
            <person name="Sun Z."/>
            <person name="Harris H.M."/>
            <person name="McCann A."/>
            <person name="Guo C."/>
            <person name="Argimon S."/>
            <person name="Zhang W."/>
            <person name="Yang X."/>
            <person name="Jeffery I.B."/>
            <person name="Cooney J.C."/>
            <person name="Kagawa T.F."/>
            <person name="Liu W."/>
            <person name="Song Y."/>
            <person name="Salvetti E."/>
            <person name="Wrobel A."/>
            <person name="Rasinkangas P."/>
            <person name="Parkhill J."/>
            <person name="Rea M.C."/>
            <person name="O'Sullivan O."/>
            <person name="Ritari J."/>
            <person name="Douillard F.P."/>
            <person name="Paul Ross R."/>
            <person name="Yang R."/>
            <person name="Briner A.E."/>
            <person name="Felis G.E."/>
            <person name="de Vos W.M."/>
            <person name="Barrangou R."/>
            <person name="Klaenhammer T.R."/>
            <person name="Caufield P.W."/>
            <person name="Cui Y."/>
            <person name="Zhang H."/>
            <person name="O'Toole P.W."/>
        </authorList>
    </citation>
    <scope>NUCLEOTIDE SEQUENCE [LARGE SCALE GENOMIC DNA]</scope>
    <source>
        <strain evidence="6 7">DSM 5007</strain>
    </source>
</reference>
<proteinExistence type="inferred from homology"/>
<sequence length="327" mass="37216">MILSEQAPGLLGMTAKIPENNRYVLNQRVAEIKPNTNIGSYFLSMSINRSQAYFSKRGAGTKVQNISKPNVENFEFYCPSEREQQKIGSFFKHLDDTIALHQRKLTKLKELKQGYLQKLFPKNGSKFPQLRFSGFADAWEERKLGDIAPLRGGFAFKSSKFRNTGVPIVRISNILSSGEVGGDFAYYDEQDKDDKYILPDKSAVLAMSGATTGKVSILSQTDYDKVYQNQRVGYFQSVDYIDYGFISTIVRSELFMMQLESVLVSGAQPNVSSKEIDSFNFMIPILVQEQQKIGSFFKQLDETIALHQRKLEKLQELKKGYLQKMFC</sequence>
<evidence type="ECO:0000256" key="3">
    <source>
        <dbReference type="ARBA" id="ARBA00023125"/>
    </source>
</evidence>
<dbReference type="AlphaFoldDB" id="A0A0R1VZZ5"/>
<evidence type="ECO:0000313" key="6">
    <source>
        <dbReference type="EMBL" id="KRM11208.1"/>
    </source>
</evidence>
<dbReference type="InterPro" id="IPR052021">
    <property type="entry name" value="Type-I_RS_S_subunit"/>
</dbReference>
<dbReference type="RefSeq" id="WP_010623233.1">
    <property type="nucleotide sequence ID" value="NZ_AZGF01000021.1"/>
</dbReference>
<feature type="coiled-coil region" evidence="4">
    <location>
        <begin position="297"/>
        <end position="324"/>
    </location>
</feature>
<keyword evidence="2" id="KW-0680">Restriction system</keyword>
<dbReference type="PANTHER" id="PTHR30408:SF12">
    <property type="entry name" value="TYPE I RESTRICTION ENZYME MJAVIII SPECIFICITY SUBUNIT"/>
    <property type="match status" value="1"/>
</dbReference>
<feature type="domain" description="Type I restriction modification DNA specificity" evidence="5">
    <location>
        <begin position="20"/>
        <end position="109"/>
    </location>
</feature>
<evidence type="ECO:0000256" key="1">
    <source>
        <dbReference type="ARBA" id="ARBA00010923"/>
    </source>
</evidence>
<feature type="domain" description="Type I restriction modification DNA specificity" evidence="5">
    <location>
        <begin position="138"/>
        <end position="315"/>
    </location>
</feature>
<dbReference type="CDD" id="cd17278">
    <property type="entry name" value="RMtype1_S_LdeBORF1052P-TRD2-CR2"/>
    <property type="match status" value="1"/>
</dbReference>
<dbReference type="Pfam" id="PF01420">
    <property type="entry name" value="Methylase_S"/>
    <property type="match status" value="2"/>
</dbReference>
<comment type="similarity">
    <text evidence="1">Belongs to the type-I restriction system S methylase family.</text>
</comment>
<dbReference type="PATRIC" id="fig|1423807.3.peg.947"/>
<keyword evidence="4" id="KW-0175">Coiled coil</keyword>
<dbReference type="PANTHER" id="PTHR30408">
    <property type="entry name" value="TYPE-1 RESTRICTION ENZYME ECOKI SPECIFICITY PROTEIN"/>
    <property type="match status" value="1"/>
</dbReference>
<evidence type="ECO:0000256" key="4">
    <source>
        <dbReference type="SAM" id="Coils"/>
    </source>
</evidence>
<dbReference type="Gene3D" id="3.90.220.20">
    <property type="entry name" value="DNA methylase specificity domains"/>
    <property type="match status" value="2"/>
</dbReference>
<name>A0A0R1VZZ5_9LACO</name>
<organism evidence="6 7">
    <name type="scientific">Paucilactobacillus suebicus DSM 5007 = KCTC 3549</name>
    <dbReference type="NCBI Taxonomy" id="1423807"/>
    <lineage>
        <taxon>Bacteria</taxon>
        <taxon>Bacillati</taxon>
        <taxon>Bacillota</taxon>
        <taxon>Bacilli</taxon>
        <taxon>Lactobacillales</taxon>
        <taxon>Lactobacillaceae</taxon>
        <taxon>Paucilactobacillus</taxon>
    </lineage>
</organism>
<evidence type="ECO:0000313" key="7">
    <source>
        <dbReference type="Proteomes" id="UP000051820"/>
    </source>
</evidence>
<dbReference type="GO" id="GO:0003677">
    <property type="term" value="F:DNA binding"/>
    <property type="evidence" value="ECO:0007669"/>
    <property type="project" value="UniProtKB-KW"/>
</dbReference>
<dbReference type="InterPro" id="IPR000055">
    <property type="entry name" value="Restrct_endonuc_typeI_TRD"/>
</dbReference>
<gene>
    <name evidence="6" type="ORF">FD16_GL000934</name>
</gene>
<dbReference type="SUPFAM" id="SSF116734">
    <property type="entry name" value="DNA methylase specificity domain"/>
    <property type="match status" value="2"/>
</dbReference>
<dbReference type="InterPro" id="IPR044946">
    <property type="entry name" value="Restrct_endonuc_typeI_TRD_sf"/>
</dbReference>
<keyword evidence="3" id="KW-0238">DNA-binding</keyword>
<dbReference type="EMBL" id="AZGF01000021">
    <property type="protein sequence ID" value="KRM11208.1"/>
    <property type="molecule type" value="Genomic_DNA"/>
</dbReference>
<keyword evidence="7" id="KW-1185">Reference proteome</keyword>
<dbReference type="GO" id="GO:0009307">
    <property type="term" value="P:DNA restriction-modification system"/>
    <property type="evidence" value="ECO:0007669"/>
    <property type="project" value="UniProtKB-KW"/>
</dbReference>